<sequence>MTDNINAVPELRAFVVPGFEGVTHLILKGRDLSNREHSDDLTAALMVIPTTEPFRPDLGRLLAQAGDRSREGVQVLRELREHNLLFCALPEFGLASGTSAQMQCDSIACNTENPDPVNSSDRSLIRTIMDLGYEANLMTVLLSELLLLHPPAPVPRKPTRGCNPLWGWQDRRPMFRPAGPSLWSSAQISGPVLVSRLEQAAASGGRMHLHVFVFHDAAERLVGCVIPMWMRDGLVELAREVPAGINEMDKVQELREATCVPTPIH</sequence>
<reference evidence="1" key="1">
    <citation type="submission" date="2023-03" db="EMBL/GenBank/DDBJ databases">
        <title>Massive genome expansion in bonnet fungi (Mycena s.s.) driven by repeated elements and novel gene families across ecological guilds.</title>
        <authorList>
            <consortium name="Lawrence Berkeley National Laboratory"/>
            <person name="Harder C.B."/>
            <person name="Miyauchi S."/>
            <person name="Viragh M."/>
            <person name="Kuo A."/>
            <person name="Thoen E."/>
            <person name="Andreopoulos B."/>
            <person name="Lu D."/>
            <person name="Skrede I."/>
            <person name="Drula E."/>
            <person name="Henrissat B."/>
            <person name="Morin E."/>
            <person name="Kohler A."/>
            <person name="Barry K."/>
            <person name="LaButti K."/>
            <person name="Morin E."/>
            <person name="Salamov A."/>
            <person name="Lipzen A."/>
            <person name="Mereny Z."/>
            <person name="Hegedus B."/>
            <person name="Baldrian P."/>
            <person name="Stursova M."/>
            <person name="Weitz H."/>
            <person name="Taylor A."/>
            <person name="Grigoriev I.V."/>
            <person name="Nagy L.G."/>
            <person name="Martin F."/>
            <person name="Kauserud H."/>
        </authorList>
    </citation>
    <scope>NUCLEOTIDE SEQUENCE</scope>
    <source>
        <strain evidence="1">9284</strain>
    </source>
</reference>
<gene>
    <name evidence="1" type="ORF">FB45DRAFT_1035375</name>
</gene>
<proteinExistence type="predicted"/>
<comment type="caution">
    <text evidence="1">The sequence shown here is derived from an EMBL/GenBank/DDBJ whole genome shotgun (WGS) entry which is preliminary data.</text>
</comment>
<evidence type="ECO:0000313" key="1">
    <source>
        <dbReference type="EMBL" id="KAJ7615380.1"/>
    </source>
</evidence>
<name>A0AAD7FC80_9AGAR</name>
<dbReference type="AlphaFoldDB" id="A0AAD7FC80"/>
<dbReference type="Proteomes" id="UP001221142">
    <property type="component" value="Unassembled WGS sequence"/>
</dbReference>
<protein>
    <submittedName>
        <fullName evidence="1">Uncharacterized protein</fullName>
    </submittedName>
</protein>
<evidence type="ECO:0000313" key="2">
    <source>
        <dbReference type="Proteomes" id="UP001221142"/>
    </source>
</evidence>
<keyword evidence="2" id="KW-1185">Reference proteome</keyword>
<organism evidence="1 2">
    <name type="scientific">Roridomyces roridus</name>
    <dbReference type="NCBI Taxonomy" id="1738132"/>
    <lineage>
        <taxon>Eukaryota</taxon>
        <taxon>Fungi</taxon>
        <taxon>Dikarya</taxon>
        <taxon>Basidiomycota</taxon>
        <taxon>Agaricomycotina</taxon>
        <taxon>Agaricomycetes</taxon>
        <taxon>Agaricomycetidae</taxon>
        <taxon>Agaricales</taxon>
        <taxon>Marasmiineae</taxon>
        <taxon>Mycenaceae</taxon>
        <taxon>Roridomyces</taxon>
    </lineage>
</organism>
<accession>A0AAD7FC80</accession>
<dbReference type="EMBL" id="JARKIF010000024">
    <property type="protein sequence ID" value="KAJ7615380.1"/>
    <property type="molecule type" value="Genomic_DNA"/>
</dbReference>